<evidence type="ECO:0000256" key="1">
    <source>
        <dbReference type="SAM" id="MobiDB-lite"/>
    </source>
</evidence>
<gene>
    <name evidence="3" type="ORF">MCOR_52645</name>
</gene>
<feature type="region of interest" description="Disordered" evidence="1">
    <location>
        <begin position="96"/>
        <end position="116"/>
    </location>
</feature>
<sequence length="285" mass="31393">MAFRSLPFGIAVAPRIFTKLMKVPMALLRCLGVRLIVYLDDILIMNQSNQKILSDLSTVLSILRGLGFLINAKTSVMEPSQTIEFLGEHKVDDLFSPEGEDRENKEQFQLNARTQESVSKRFSSVDSCKSSSPSESSRCPSPVLERDKGLCFSPVLSNKYVSSKSSGGEKSDNFDNSNLAIPGLVPSVTSIVNRLSSVTSHESQHFIVSHGRTTPTDSEKKLKLAGWMVSEDHLNQLEFQRKLKNYSLGLGNREPDLLTTVPGISGLAGVAQGKLIPFQHLWPLS</sequence>
<keyword evidence="4" id="KW-1185">Reference proteome</keyword>
<evidence type="ECO:0000313" key="4">
    <source>
        <dbReference type="Proteomes" id="UP000507470"/>
    </source>
</evidence>
<dbReference type="InterPro" id="IPR043128">
    <property type="entry name" value="Rev_trsase/Diguanyl_cyclase"/>
</dbReference>
<dbReference type="OrthoDB" id="7462124at2759"/>
<dbReference type="PROSITE" id="PS50878">
    <property type="entry name" value="RT_POL"/>
    <property type="match status" value="1"/>
</dbReference>
<reference evidence="3 4" key="1">
    <citation type="submission" date="2020-06" db="EMBL/GenBank/DDBJ databases">
        <authorList>
            <person name="Li R."/>
            <person name="Bekaert M."/>
        </authorList>
    </citation>
    <scope>NUCLEOTIDE SEQUENCE [LARGE SCALE GENOMIC DNA]</scope>
    <source>
        <strain evidence="4">wild</strain>
    </source>
</reference>
<dbReference type="Proteomes" id="UP000507470">
    <property type="component" value="Unassembled WGS sequence"/>
</dbReference>
<feature type="region of interest" description="Disordered" evidence="1">
    <location>
        <begin position="123"/>
        <end position="142"/>
    </location>
</feature>
<organism evidence="3 4">
    <name type="scientific">Mytilus coruscus</name>
    <name type="common">Sea mussel</name>
    <dbReference type="NCBI Taxonomy" id="42192"/>
    <lineage>
        <taxon>Eukaryota</taxon>
        <taxon>Metazoa</taxon>
        <taxon>Spiralia</taxon>
        <taxon>Lophotrochozoa</taxon>
        <taxon>Mollusca</taxon>
        <taxon>Bivalvia</taxon>
        <taxon>Autobranchia</taxon>
        <taxon>Pteriomorphia</taxon>
        <taxon>Mytilida</taxon>
        <taxon>Mytiloidea</taxon>
        <taxon>Mytilidae</taxon>
        <taxon>Mytilinae</taxon>
        <taxon>Mytilus</taxon>
    </lineage>
</organism>
<proteinExistence type="predicted"/>
<dbReference type="PANTHER" id="PTHR33050:SF7">
    <property type="entry name" value="RIBONUCLEASE H"/>
    <property type="match status" value="1"/>
</dbReference>
<feature type="domain" description="Reverse transcriptase" evidence="2">
    <location>
        <begin position="1"/>
        <end position="90"/>
    </location>
</feature>
<accession>A0A6J8EIF4</accession>
<dbReference type="InterPro" id="IPR052055">
    <property type="entry name" value="Hepadnavirus_pol/RT"/>
</dbReference>
<dbReference type="Pfam" id="PF00078">
    <property type="entry name" value="RVT_1"/>
    <property type="match status" value="1"/>
</dbReference>
<dbReference type="Gene3D" id="3.30.70.270">
    <property type="match status" value="1"/>
</dbReference>
<dbReference type="InterPro" id="IPR000477">
    <property type="entry name" value="RT_dom"/>
</dbReference>
<dbReference type="AlphaFoldDB" id="A0A6J8EIF4"/>
<name>A0A6J8EIF4_MYTCO</name>
<feature type="compositionally biased region" description="Polar residues" evidence="1">
    <location>
        <begin position="107"/>
        <end position="116"/>
    </location>
</feature>
<dbReference type="InterPro" id="IPR043502">
    <property type="entry name" value="DNA/RNA_pol_sf"/>
</dbReference>
<dbReference type="EMBL" id="CACVKT020009134">
    <property type="protein sequence ID" value="CAC5420424.1"/>
    <property type="molecule type" value="Genomic_DNA"/>
</dbReference>
<dbReference type="SUPFAM" id="SSF56672">
    <property type="entry name" value="DNA/RNA polymerases"/>
    <property type="match status" value="1"/>
</dbReference>
<evidence type="ECO:0000313" key="3">
    <source>
        <dbReference type="EMBL" id="CAC5420424.1"/>
    </source>
</evidence>
<protein>
    <recommendedName>
        <fullName evidence="2">Reverse transcriptase domain-containing protein</fullName>
    </recommendedName>
</protein>
<evidence type="ECO:0000259" key="2">
    <source>
        <dbReference type="PROSITE" id="PS50878"/>
    </source>
</evidence>
<dbReference type="PANTHER" id="PTHR33050">
    <property type="entry name" value="REVERSE TRANSCRIPTASE DOMAIN-CONTAINING PROTEIN"/>
    <property type="match status" value="1"/>
</dbReference>
<feature type="compositionally biased region" description="Low complexity" evidence="1">
    <location>
        <begin position="123"/>
        <end position="141"/>
    </location>
</feature>